<evidence type="ECO:0000256" key="5">
    <source>
        <dbReference type="ARBA" id="ARBA00023136"/>
    </source>
</evidence>
<gene>
    <name evidence="10" type="primary">Kv08</name>
    <name evidence="10" type="ORF">GTO95_0004478</name>
</gene>
<dbReference type="PANTHER" id="PTHR19433:SF133">
    <property type="entry name" value="IMMUNE-TYPE RECEPTOR 5 PRECURSOR-RELATED"/>
    <property type="match status" value="1"/>
</dbReference>
<keyword evidence="2" id="KW-1003">Cell membrane</keyword>
<dbReference type="Proteomes" id="UP000736164">
    <property type="component" value="Unassembled WGS sequence"/>
</dbReference>
<proteinExistence type="predicted"/>
<evidence type="ECO:0000256" key="1">
    <source>
        <dbReference type="ARBA" id="ARBA00004236"/>
    </source>
</evidence>
<feature type="chain" id="PRO_5035195364" evidence="8">
    <location>
        <begin position="21"/>
        <end position="256"/>
    </location>
</feature>
<comment type="caution">
    <text evidence="10">The sequence shown here is derived from an EMBL/GenBank/DDBJ whole genome shotgun (WGS) entry which is preliminary data.</text>
</comment>
<dbReference type="InterPro" id="IPR036179">
    <property type="entry name" value="Ig-like_dom_sf"/>
</dbReference>
<reference evidence="10" key="1">
    <citation type="journal article" date="2021" name="Cell">
        <title>Tracing the genetic footprints of vertebrate landing in non-teleost ray-finned fishes.</title>
        <authorList>
            <person name="Bi X."/>
            <person name="Wang K."/>
            <person name="Yang L."/>
            <person name="Pan H."/>
            <person name="Jiang H."/>
            <person name="Wei Q."/>
            <person name="Fang M."/>
            <person name="Yu H."/>
            <person name="Zhu C."/>
            <person name="Cai Y."/>
            <person name="He Y."/>
            <person name="Gan X."/>
            <person name="Zeng H."/>
            <person name="Yu D."/>
            <person name="Zhu Y."/>
            <person name="Jiang H."/>
            <person name="Qiu Q."/>
            <person name="Yang H."/>
            <person name="Zhang Y.E."/>
            <person name="Wang W."/>
            <person name="Zhu M."/>
            <person name="He S."/>
            <person name="Zhang G."/>
        </authorList>
    </citation>
    <scope>NUCLEOTIDE SEQUENCE</scope>
    <source>
        <strain evidence="10">Allg_001</strain>
    </source>
</reference>
<dbReference type="EMBL" id="JAAWVO010075072">
    <property type="protein sequence ID" value="MBN3325287.1"/>
    <property type="molecule type" value="Genomic_DNA"/>
</dbReference>
<keyword evidence="11" id="KW-1185">Reference proteome</keyword>
<organism evidence="10 11">
    <name type="scientific">Atractosteus spatula</name>
    <name type="common">Alligator gar</name>
    <name type="synonym">Lepisosteus spatula</name>
    <dbReference type="NCBI Taxonomy" id="7917"/>
    <lineage>
        <taxon>Eukaryota</taxon>
        <taxon>Metazoa</taxon>
        <taxon>Chordata</taxon>
        <taxon>Craniata</taxon>
        <taxon>Vertebrata</taxon>
        <taxon>Euteleostomi</taxon>
        <taxon>Actinopterygii</taxon>
        <taxon>Neopterygii</taxon>
        <taxon>Holostei</taxon>
        <taxon>Semionotiformes</taxon>
        <taxon>Lepisosteidae</taxon>
        <taxon>Atractosteus</taxon>
    </lineage>
</organism>
<dbReference type="InterPro" id="IPR007110">
    <property type="entry name" value="Ig-like_dom"/>
</dbReference>
<feature type="signal peptide" evidence="8">
    <location>
        <begin position="1"/>
        <end position="20"/>
    </location>
</feature>
<feature type="non-terminal residue" evidence="10">
    <location>
        <position position="256"/>
    </location>
</feature>
<feature type="non-terminal residue" evidence="10">
    <location>
        <position position="1"/>
    </location>
</feature>
<keyword evidence="3 8" id="KW-0732">Signal</keyword>
<evidence type="ECO:0000256" key="6">
    <source>
        <dbReference type="ARBA" id="ARBA00023157"/>
    </source>
</evidence>
<dbReference type="InterPro" id="IPR013106">
    <property type="entry name" value="Ig_V-set"/>
</dbReference>
<dbReference type="SMART" id="SM00409">
    <property type="entry name" value="IG"/>
    <property type="match status" value="2"/>
</dbReference>
<dbReference type="GO" id="GO:0002376">
    <property type="term" value="P:immune system process"/>
    <property type="evidence" value="ECO:0007669"/>
    <property type="project" value="UniProtKB-KW"/>
</dbReference>
<evidence type="ECO:0000256" key="2">
    <source>
        <dbReference type="ARBA" id="ARBA00022475"/>
    </source>
</evidence>
<keyword evidence="6" id="KW-1015">Disulfide bond</keyword>
<comment type="subcellular location">
    <subcellularLocation>
        <location evidence="1">Cell membrane</location>
    </subcellularLocation>
</comment>
<dbReference type="AlphaFoldDB" id="A0A8J7P4B6"/>
<keyword evidence="5" id="KW-0472">Membrane</keyword>
<dbReference type="CDD" id="cd00099">
    <property type="entry name" value="IgV"/>
    <property type="match status" value="2"/>
</dbReference>
<dbReference type="InterPro" id="IPR013783">
    <property type="entry name" value="Ig-like_fold"/>
</dbReference>
<keyword evidence="7" id="KW-0325">Glycoprotein</keyword>
<dbReference type="Pfam" id="PF07686">
    <property type="entry name" value="V-set"/>
    <property type="match status" value="2"/>
</dbReference>
<sequence>MKNVSLSMTIFALCVPGVLTDVISQPHLSVTAQLGKSVILPCFVVQTRPMTLAWLKQDFGQTPKYIVTLPKFSEKPEFHRELNQSFSDRFKVRKTARSFTLTIFNIQSADTALYYCGAFMYKQVAIGNGTLLLLKGSELISRSVLQPLSLSVQPGDNVTLQCTIHTETCAGLHSVYWFRHGSGESLPGIIYTHGNRSDQCNRSFEAGFPTQSCAYNLPKRNLSLSDAGTYYCAVATCGEILFGNGTPLEITGTLSY</sequence>
<evidence type="ECO:0000256" key="7">
    <source>
        <dbReference type="ARBA" id="ARBA00023180"/>
    </source>
</evidence>
<accession>A0A8J7P4B6</accession>
<dbReference type="GO" id="GO:0005886">
    <property type="term" value="C:plasma membrane"/>
    <property type="evidence" value="ECO:0007669"/>
    <property type="project" value="UniProtKB-SubCell"/>
</dbReference>
<feature type="domain" description="Ig-like" evidence="9">
    <location>
        <begin position="141"/>
        <end position="255"/>
    </location>
</feature>
<evidence type="ECO:0000313" key="10">
    <source>
        <dbReference type="EMBL" id="MBN3325287.1"/>
    </source>
</evidence>
<protein>
    <submittedName>
        <fullName evidence="10">KV08 protein</fullName>
    </submittedName>
</protein>
<dbReference type="GO" id="GO:0009617">
    <property type="term" value="P:response to bacterium"/>
    <property type="evidence" value="ECO:0007669"/>
    <property type="project" value="TreeGrafter"/>
</dbReference>
<dbReference type="PROSITE" id="PS50835">
    <property type="entry name" value="IG_LIKE"/>
    <property type="match status" value="2"/>
</dbReference>
<evidence type="ECO:0000313" key="11">
    <source>
        <dbReference type="Proteomes" id="UP000736164"/>
    </source>
</evidence>
<dbReference type="InterPro" id="IPR052051">
    <property type="entry name" value="TCR_complex_component"/>
</dbReference>
<dbReference type="InterPro" id="IPR003599">
    <property type="entry name" value="Ig_sub"/>
</dbReference>
<dbReference type="SMART" id="SM00406">
    <property type="entry name" value="IGv"/>
    <property type="match status" value="2"/>
</dbReference>
<evidence type="ECO:0000256" key="4">
    <source>
        <dbReference type="ARBA" id="ARBA00022859"/>
    </source>
</evidence>
<dbReference type="Gene3D" id="2.60.40.10">
    <property type="entry name" value="Immunoglobulins"/>
    <property type="match status" value="2"/>
</dbReference>
<dbReference type="SUPFAM" id="SSF48726">
    <property type="entry name" value="Immunoglobulin"/>
    <property type="match status" value="2"/>
</dbReference>
<evidence type="ECO:0000256" key="8">
    <source>
        <dbReference type="SAM" id="SignalP"/>
    </source>
</evidence>
<dbReference type="PANTHER" id="PTHR19433">
    <property type="entry name" value="T-CELL RECEPTOR ALPHA CHAIN V REGION-RELATED"/>
    <property type="match status" value="1"/>
</dbReference>
<evidence type="ECO:0000259" key="9">
    <source>
        <dbReference type="PROSITE" id="PS50835"/>
    </source>
</evidence>
<name>A0A8J7P4B6_ATRSP</name>
<evidence type="ECO:0000256" key="3">
    <source>
        <dbReference type="ARBA" id="ARBA00022729"/>
    </source>
</evidence>
<feature type="domain" description="Ig-like" evidence="9">
    <location>
        <begin position="16"/>
        <end position="116"/>
    </location>
</feature>
<keyword evidence="4" id="KW-0391">Immunity</keyword>